<sequence>MLCALAAITATGLGATGAPAAHADATGTPCLWAGNSHRQGQVVYAGGYAFSCHMDAFGNARWNKNGATAHHSTVSNPGAIGNPAGSFSPGAWQPGTSYNDYCSGNQLVDGSADIFSAVTDDTGMFLFWRSVGPISWWDFESGARPPATWRSSSLCRDGALT</sequence>
<keyword evidence="1" id="KW-0732">Signal</keyword>
<evidence type="ECO:0000313" key="3">
    <source>
        <dbReference type="Proteomes" id="UP000438448"/>
    </source>
</evidence>
<reference evidence="2 3" key="1">
    <citation type="submission" date="2019-10" db="EMBL/GenBank/DDBJ databases">
        <title>Nocardia macrotermitis sp. nov. and Nocardia aurantia sp. nov., isolated from the gut of fungus growing-termite Macrotermes natalensis.</title>
        <authorList>
            <person name="Benndorf R."/>
            <person name="Schwitalla J."/>
            <person name="Martin K."/>
            <person name="De Beer W."/>
            <person name="Kaster A.-K."/>
            <person name="Vollmers J."/>
            <person name="Poulsen M."/>
            <person name="Beemelmanns C."/>
        </authorList>
    </citation>
    <scope>NUCLEOTIDE SEQUENCE [LARGE SCALE GENOMIC DNA]</scope>
    <source>
        <strain evidence="2 3">RB20</strain>
    </source>
</reference>
<accession>A0A7K0DGH0</accession>
<keyword evidence="3" id="KW-1185">Reference proteome</keyword>
<organism evidence="2 3">
    <name type="scientific">Nocardia macrotermitis</name>
    <dbReference type="NCBI Taxonomy" id="2585198"/>
    <lineage>
        <taxon>Bacteria</taxon>
        <taxon>Bacillati</taxon>
        <taxon>Actinomycetota</taxon>
        <taxon>Actinomycetes</taxon>
        <taxon>Mycobacteriales</taxon>
        <taxon>Nocardiaceae</taxon>
        <taxon>Nocardia</taxon>
    </lineage>
</organism>
<name>A0A7K0DGH0_9NOCA</name>
<dbReference type="AlphaFoldDB" id="A0A7K0DGH0"/>
<proteinExistence type="predicted"/>
<feature type="chain" id="PRO_5029584661" evidence="1">
    <location>
        <begin position="24"/>
        <end position="161"/>
    </location>
</feature>
<evidence type="ECO:0000313" key="2">
    <source>
        <dbReference type="EMBL" id="MQY23884.1"/>
    </source>
</evidence>
<dbReference type="EMBL" id="WEGK01000024">
    <property type="protein sequence ID" value="MQY23884.1"/>
    <property type="molecule type" value="Genomic_DNA"/>
</dbReference>
<comment type="caution">
    <text evidence="2">The sequence shown here is derived from an EMBL/GenBank/DDBJ whole genome shotgun (WGS) entry which is preliminary data.</text>
</comment>
<feature type="signal peptide" evidence="1">
    <location>
        <begin position="1"/>
        <end position="23"/>
    </location>
</feature>
<dbReference type="Proteomes" id="UP000438448">
    <property type="component" value="Unassembled WGS sequence"/>
</dbReference>
<evidence type="ECO:0000256" key="1">
    <source>
        <dbReference type="SAM" id="SignalP"/>
    </source>
</evidence>
<gene>
    <name evidence="2" type="ORF">NRB20_70170</name>
</gene>
<protein>
    <submittedName>
        <fullName evidence="2">Uncharacterized protein</fullName>
    </submittedName>
</protein>